<evidence type="ECO:0000256" key="1">
    <source>
        <dbReference type="ARBA" id="ARBA00023157"/>
    </source>
</evidence>
<sequence length="1030" mass="115179">MDLGRCIKKEDEFLGCKNDVLPLLDRWCSGRRECRVRVSNEDLEAANENCLDILKQYLKVEYICLTIGVQCRSSQPNHLSGSIGYISSLTTDTKGCGSIRSPWIISAKPGQTVKLDLIDFASSQHTSNLVSCHSVYGYVVEKTLGINHTICGGRQRNGELYVSKTNRVEVMLLSRETRHGATFLIHYSVTGCPELTRPSNSWYKREGNEAVIGCENNNKEWRLICSGTKWQGDIGNCTKTVVVISGIAGVAVVLSVIAIMIGIVYLNKYRPVNKQRSDLGHGTSKEFQRIIDPISSLDQIILVTLAEFGRMDLGRCIKKEDEFLGCKNDVLPLLDRWCSGRRECRVRVSNEDLEAANENCLDILKQYLKVEYICLTIGVQCRSSQPNHLSGSIGYISSLTTDTKGCGSIRSPWIISAKPGQTVKLDLIDFASSQHTSNLVSCHSVYGYVVEKTLGINHTICGGRQRNGELYVSKTNRVEVMLLSRETRHGANFLIHYSVTGCPELTRPSNSWYKREGNEAVIGCENNNKVWRLICSGTKWQGEIGNCTETVVVISGIAGVAVVLSVIAIMIGIVYLNKYRIRQEVKRSNLFKTYMTMDRNVSCYYQPTTLDPSTNKDLTSVMALQRNSNELLTQYPGELAEVCPNEDLSLTCSHDQIILVTSADFGRMEVGRCIKKEDEFLGCTNDVLPLLDRWCSGRRDCTVRVSNDELEAANKNCLDILKQYLKVEYKCLTAGERCYSNKQNDLSGSIGYISSLTTDTKGCGSRRSPWIISAKPGQTVKLDLIDFASSQHTSNLVSCHSVYGYVVEKTLGINHTICGGRQRNGELYVSKTNRVEVMLLSRETRHGANFLIHYSVTGCPELTRPSNSWYKREGNEAVIGCENNNKEWRLICSGTKWQGDIGNCTETVVVISGIAGVAVVLSVIAIMIGVVYLNKYRIRQEVKRSNLFKTYMTMDRNVSCYYQPKTLDPSTNKDLTSVMPLQMNQNELLTQYPDQCTCTTLQMRNCRDGDQSLDEVCPERQSLYNSIKST</sequence>
<dbReference type="Gene3D" id="2.60.120.740">
    <property type="match status" value="3"/>
</dbReference>
<dbReference type="InterPro" id="IPR043159">
    <property type="entry name" value="Lectin_gal-bd_sf"/>
</dbReference>
<evidence type="ECO:0000313" key="7">
    <source>
        <dbReference type="Proteomes" id="UP001208570"/>
    </source>
</evidence>
<evidence type="ECO:0000313" key="6">
    <source>
        <dbReference type="EMBL" id="KAK2140097.1"/>
    </source>
</evidence>
<dbReference type="InterPro" id="IPR035914">
    <property type="entry name" value="Sperma_CUB_dom_sf"/>
</dbReference>
<gene>
    <name evidence="6" type="ORF">LSH36_1487g00157</name>
</gene>
<feature type="domain" description="CUB" evidence="4">
    <location>
        <begin position="71"/>
        <end position="190"/>
    </location>
</feature>
<dbReference type="SMART" id="SM00042">
    <property type="entry name" value="CUB"/>
    <property type="match status" value="3"/>
</dbReference>
<dbReference type="PROSITE" id="PS01180">
    <property type="entry name" value="CUB"/>
    <property type="match status" value="3"/>
</dbReference>
<dbReference type="Pfam" id="PF02140">
    <property type="entry name" value="SUEL_Lectin"/>
    <property type="match status" value="1"/>
</dbReference>
<feature type="domain" description="CUB" evidence="4">
    <location>
        <begin position="381"/>
        <end position="500"/>
    </location>
</feature>
<dbReference type="CDD" id="cd22823">
    <property type="entry name" value="Gal_Rha_Lectin"/>
    <property type="match status" value="2"/>
</dbReference>
<feature type="transmembrane region" description="Helical" evidence="3">
    <location>
        <begin position="241"/>
        <end position="266"/>
    </location>
</feature>
<keyword evidence="3" id="KW-1133">Transmembrane helix</keyword>
<keyword evidence="1" id="KW-1015">Disulfide bond</keyword>
<keyword evidence="3" id="KW-0472">Membrane</keyword>
<evidence type="ECO:0008006" key="8">
    <source>
        <dbReference type="Google" id="ProtNLM"/>
    </source>
</evidence>
<feature type="domain" description="SUEL-type lectin" evidence="5">
    <location>
        <begin position="642"/>
        <end position="732"/>
    </location>
</feature>
<feature type="transmembrane region" description="Helical" evidence="3">
    <location>
        <begin position="908"/>
        <end position="933"/>
    </location>
</feature>
<protein>
    <recommendedName>
        <fullName evidence="8">CUB domain-containing protein</fullName>
    </recommendedName>
</protein>
<evidence type="ECO:0000256" key="3">
    <source>
        <dbReference type="SAM" id="Phobius"/>
    </source>
</evidence>
<dbReference type="InterPro" id="IPR000859">
    <property type="entry name" value="CUB_dom"/>
</dbReference>
<comment type="caution">
    <text evidence="2">Lacks conserved residue(s) required for the propagation of feature annotation.</text>
</comment>
<feature type="domain" description="CUB" evidence="4">
    <location>
        <begin position="738"/>
        <end position="857"/>
    </location>
</feature>
<dbReference type="Proteomes" id="UP001208570">
    <property type="component" value="Unassembled WGS sequence"/>
</dbReference>
<dbReference type="PROSITE" id="PS50228">
    <property type="entry name" value="SUEL_LECTIN"/>
    <property type="match status" value="1"/>
</dbReference>
<evidence type="ECO:0000256" key="2">
    <source>
        <dbReference type="PROSITE-ProRule" id="PRU00059"/>
    </source>
</evidence>
<evidence type="ECO:0000259" key="5">
    <source>
        <dbReference type="PROSITE" id="PS50228"/>
    </source>
</evidence>
<evidence type="ECO:0000259" key="4">
    <source>
        <dbReference type="PROSITE" id="PS01180"/>
    </source>
</evidence>
<organism evidence="6 7">
    <name type="scientific">Paralvinella palmiformis</name>
    <dbReference type="NCBI Taxonomy" id="53620"/>
    <lineage>
        <taxon>Eukaryota</taxon>
        <taxon>Metazoa</taxon>
        <taxon>Spiralia</taxon>
        <taxon>Lophotrochozoa</taxon>
        <taxon>Annelida</taxon>
        <taxon>Polychaeta</taxon>
        <taxon>Sedentaria</taxon>
        <taxon>Canalipalpata</taxon>
        <taxon>Terebellida</taxon>
        <taxon>Terebelliformia</taxon>
        <taxon>Alvinellidae</taxon>
        <taxon>Paralvinella</taxon>
    </lineage>
</organism>
<dbReference type="EMBL" id="JAODUP010001487">
    <property type="protein sequence ID" value="KAK2140097.1"/>
    <property type="molecule type" value="Genomic_DNA"/>
</dbReference>
<keyword evidence="3" id="KW-0812">Transmembrane</keyword>
<dbReference type="AlphaFoldDB" id="A0AAD9ISD6"/>
<dbReference type="SUPFAM" id="SSF49854">
    <property type="entry name" value="Spermadhesin, CUB domain"/>
    <property type="match status" value="3"/>
</dbReference>
<comment type="caution">
    <text evidence="6">The sequence shown here is derived from an EMBL/GenBank/DDBJ whole genome shotgun (WGS) entry which is preliminary data.</text>
</comment>
<dbReference type="InterPro" id="IPR000922">
    <property type="entry name" value="Lectin_gal-bd_dom"/>
</dbReference>
<accession>A0AAD9ISD6</accession>
<name>A0AAD9ISD6_9ANNE</name>
<dbReference type="PANTHER" id="PTHR46780">
    <property type="entry name" value="PROTEIN EVA-1"/>
    <property type="match status" value="1"/>
</dbReference>
<dbReference type="Gene3D" id="2.60.120.290">
    <property type="entry name" value="Spermadhesin, CUB domain"/>
    <property type="match status" value="3"/>
</dbReference>
<proteinExistence type="predicted"/>
<dbReference type="GO" id="GO:0030246">
    <property type="term" value="F:carbohydrate binding"/>
    <property type="evidence" value="ECO:0007669"/>
    <property type="project" value="InterPro"/>
</dbReference>
<feature type="transmembrane region" description="Helical" evidence="3">
    <location>
        <begin position="551"/>
        <end position="576"/>
    </location>
</feature>
<reference evidence="6" key="1">
    <citation type="journal article" date="2023" name="Mol. Biol. Evol.">
        <title>Third-Generation Sequencing Reveals the Adaptive Role of the Epigenome in Three Deep-Sea Polychaetes.</title>
        <authorList>
            <person name="Perez M."/>
            <person name="Aroh O."/>
            <person name="Sun Y."/>
            <person name="Lan Y."/>
            <person name="Juniper S.K."/>
            <person name="Young C.R."/>
            <person name="Angers B."/>
            <person name="Qian P.Y."/>
        </authorList>
    </citation>
    <scope>NUCLEOTIDE SEQUENCE</scope>
    <source>
        <strain evidence="6">P08H-3</strain>
    </source>
</reference>
<keyword evidence="7" id="KW-1185">Reference proteome</keyword>